<evidence type="ECO:0000313" key="1">
    <source>
        <dbReference type="EMBL" id="SDG83972.1"/>
    </source>
</evidence>
<reference evidence="1 3" key="1">
    <citation type="submission" date="2016-10" db="EMBL/GenBank/DDBJ databases">
        <authorList>
            <person name="de Groot N.N."/>
        </authorList>
    </citation>
    <scope>NUCLEOTIDE SEQUENCE [LARGE SCALE GENOMIC DNA]</scope>
    <source>
        <strain evidence="1 3">CGMCC 4.1859</strain>
    </source>
</reference>
<dbReference type="AlphaFoldDB" id="A0A1G7XIF5"/>
<protein>
    <submittedName>
        <fullName evidence="1">Uncharacterized protein</fullName>
    </submittedName>
</protein>
<accession>A0A1G7XIF5</accession>
<organism evidence="1 3">
    <name type="scientific">Streptomyces griseoaurantiacus</name>
    <dbReference type="NCBI Taxonomy" id="68213"/>
    <lineage>
        <taxon>Bacteria</taxon>
        <taxon>Bacillati</taxon>
        <taxon>Actinomycetota</taxon>
        <taxon>Actinomycetes</taxon>
        <taxon>Kitasatosporales</taxon>
        <taxon>Streptomycetaceae</taxon>
        <taxon>Streptomyces</taxon>
        <taxon>Streptomyces aurantiacus group</taxon>
    </lineage>
</organism>
<evidence type="ECO:0000313" key="2">
    <source>
        <dbReference type="EMBL" id="WUR37130.1"/>
    </source>
</evidence>
<proteinExistence type="predicted"/>
<keyword evidence="4" id="KW-1185">Reference proteome</keyword>
<dbReference type="OrthoDB" id="4332536at2"/>
<dbReference type="Proteomes" id="UP001432161">
    <property type="component" value="Chromosome"/>
</dbReference>
<reference evidence="2" key="2">
    <citation type="submission" date="2022-10" db="EMBL/GenBank/DDBJ databases">
        <title>The complete genomes of actinobacterial strains from the NBC collection.</title>
        <authorList>
            <person name="Joergensen T.S."/>
            <person name="Alvarez Arevalo M."/>
            <person name="Sterndorff E.B."/>
            <person name="Faurdal D."/>
            <person name="Vuksanovic O."/>
            <person name="Mourched A.-S."/>
            <person name="Charusanti P."/>
            <person name="Shaw S."/>
            <person name="Blin K."/>
            <person name="Weber T."/>
        </authorList>
    </citation>
    <scope>NUCLEOTIDE SEQUENCE</scope>
    <source>
        <strain evidence="2">NBC_00489</strain>
    </source>
</reference>
<gene>
    <name evidence="2" type="ORF">OHN36_08005</name>
    <name evidence="1" type="ORF">SAMN05216260_13219</name>
</gene>
<dbReference type="EMBL" id="CP108330">
    <property type="protein sequence ID" value="WUR37130.1"/>
    <property type="molecule type" value="Genomic_DNA"/>
</dbReference>
<dbReference type="Proteomes" id="UP000198614">
    <property type="component" value="Unassembled WGS sequence"/>
</dbReference>
<dbReference type="EMBL" id="FNAX01000032">
    <property type="protein sequence ID" value="SDG83972.1"/>
    <property type="molecule type" value="Genomic_DNA"/>
</dbReference>
<name>A0A1G7XIF5_9ACTN</name>
<evidence type="ECO:0000313" key="4">
    <source>
        <dbReference type="Proteomes" id="UP001432161"/>
    </source>
</evidence>
<evidence type="ECO:0000313" key="3">
    <source>
        <dbReference type="Proteomes" id="UP000198614"/>
    </source>
</evidence>
<sequence>MNRKYLLLAGTAALTLTCAGCGDDAPAHGADALKDACGGVLDRATIKESSSDDKFDRLRDTSKSESHESAAKTLLEEDHAAYVCEISIDDAPAGGDRGLSIKYIPDGGHLFPENEKRSFSGYKAYALGGGIQATTESGSASVYFPCKVQDREDPVAVTGEIDNDLDLSVDTQFRVLFRSSNRMVELLKCTNAIDFPAPETMKPFPMIKD</sequence>